<dbReference type="InterPro" id="IPR036388">
    <property type="entry name" value="WH-like_DNA-bd_sf"/>
</dbReference>
<organism evidence="3 4">
    <name type="scientific">Jejuia spongiicola</name>
    <dbReference type="NCBI Taxonomy" id="2942207"/>
    <lineage>
        <taxon>Bacteria</taxon>
        <taxon>Pseudomonadati</taxon>
        <taxon>Bacteroidota</taxon>
        <taxon>Flavobacteriia</taxon>
        <taxon>Flavobacteriales</taxon>
        <taxon>Flavobacteriaceae</taxon>
        <taxon>Jejuia</taxon>
    </lineage>
</organism>
<dbReference type="EMBL" id="JAMFLZ010000013">
    <property type="protein sequence ID" value="MCL6296725.1"/>
    <property type="molecule type" value="Genomic_DNA"/>
</dbReference>
<evidence type="ECO:0000313" key="4">
    <source>
        <dbReference type="Proteomes" id="UP001165381"/>
    </source>
</evidence>
<evidence type="ECO:0000313" key="3">
    <source>
        <dbReference type="EMBL" id="MCL6296725.1"/>
    </source>
</evidence>
<keyword evidence="1" id="KW-0812">Transmembrane</keyword>
<accession>A0ABT0QL94</accession>
<proteinExistence type="predicted"/>
<feature type="domain" description="HTH luxR-type" evidence="2">
    <location>
        <begin position="260"/>
        <end position="317"/>
    </location>
</feature>
<dbReference type="Proteomes" id="UP001165381">
    <property type="component" value="Unassembled WGS sequence"/>
</dbReference>
<dbReference type="Gene3D" id="1.10.10.10">
    <property type="entry name" value="Winged helix-like DNA-binding domain superfamily/Winged helix DNA-binding domain"/>
    <property type="match status" value="1"/>
</dbReference>
<protein>
    <recommendedName>
        <fullName evidence="2">HTH luxR-type domain-containing protein</fullName>
    </recommendedName>
</protein>
<keyword evidence="4" id="KW-1185">Reference proteome</keyword>
<feature type="transmembrane region" description="Helical" evidence="1">
    <location>
        <begin position="129"/>
        <end position="147"/>
    </location>
</feature>
<comment type="caution">
    <text evidence="3">The sequence shown here is derived from an EMBL/GenBank/DDBJ whole genome shotgun (WGS) entry which is preliminary data.</text>
</comment>
<name>A0ABT0QL94_9FLAO</name>
<dbReference type="RefSeq" id="WP_249974045.1">
    <property type="nucleotide sequence ID" value="NZ_JAMFLZ010000013.1"/>
</dbReference>
<keyword evidence="1" id="KW-0472">Membrane</keyword>
<dbReference type="SMART" id="SM00421">
    <property type="entry name" value="HTH_LUXR"/>
    <property type="match status" value="1"/>
</dbReference>
<dbReference type="InterPro" id="IPR016032">
    <property type="entry name" value="Sig_transdc_resp-reg_C-effctor"/>
</dbReference>
<dbReference type="InterPro" id="IPR000792">
    <property type="entry name" value="Tscrpt_reg_LuxR_C"/>
</dbReference>
<evidence type="ECO:0000259" key="2">
    <source>
        <dbReference type="SMART" id="SM00421"/>
    </source>
</evidence>
<dbReference type="SUPFAM" id="SSF46894">
    <property type="entry name" value="C-terminal effector domain of the bipartite response regulators"/>
    <property type="match status" value="1"/>
</dbReference>
<reference evidence="3" key="1">
    <citation type="submission" date="2022-05" db="EMBL/GenBank/DDBJ databases">
        <authorList>
            <person name="Park J.-S."/>
        </authorList>
    </citation>
    <scope>NUCLEOTIDE SEQUENCE</scope>
    <source>
        <strain evidence="3">2012CJ34-3</strain>
    </source>
</reference>
<sequence length="320" mass="37158">MKSIYLILLTATFFQSSFSQKPYYINTTDNNFQTSKSWFGTYRSLQTDFVVTSLYDVSLVITRMYYIIKETKQFNNNLLSNINEGYGNNYYNDYVTTSATNFIKKNSFVVRKLNDFNLFNFHNKTQKKIFYLLLIITVSVLIHIWVIKKKSTHHSSIHPTDMNVTEHRSKEKIELILSARESELKEILLNNYMSQELLSKTTREITKILQICNENEVNMALRSLKASLLSENGNAEATIELQHFLNDVCLDFKIKLENQFPELNSKEKELLCLMSLGLKTPQISNLKNTSISAIKSMRHRIRKKIGVDSNDDIIKVIKAS</sequence>
<gene>
    <name evidence="3" type="ORF">M3P09_17095</name>
</gene>
<evidence type="ECO:0000256" key="1">
    <source>
        <dbReference type="SAM" id="Phobius"/>
    </source>
</evidence>
<keyword evidence="1" id="KW-1133">Transmembrane helix</keyword>